<dbReference type="GO" id="GO:0005643">
    <property type="term" value="C:nuclear pore"/>
    <property type="evidence" value="ECO:0007669"/>
    <property type="project" value="UniProtKB-SubCell"/>
</dbReference>
<keyword evidence="5" id="KW-0811">Translocation</keyword>
<keyword evidence="7" id="KW-0539">Nucleus</keyword>
<dbReference type="PANTHER" id="PTHR13437">
    <property type="entry name" value="NUCLEOPORIN P58/P45 NUCLEOPORIN-LIKE PROTEIN 1"/>
    <property type="match status" value="1"/>
</dbReference>
<dbReference type="GO" id="GO:0051028">
    <property type="term" value="P:mRNA transport"/>
    <property type="evidence" value="ECO:0007669"/>
    <property type="project" value="UniProtKB-KW"/>
</dbReference>
<dbReference type="GO" id="GO:0015031">
    <property type="term" value="P:protein transport"/>
    <property type="evidence" value="ECO:0007669"/>
    <property type="project" value="UniProtKB-KW"/>
</dbReference>
<evidence type="ECO:0000256" key="5">
    <source>
        <dbReference type="ARBA" id="ARBA00023010"/>
    </source>
</evidence>
<dbReference type="Pfam" id="PF15967">
    <property type="entry name" value="Nucleoporin_FG2"/>
    <property type="match status" value="1"/>
</dbReference>
<evidence type="ECO:0000256" key="1">
    <source>
        <dbReference type="ARBA" id="ARBA00004567"/>
    </source>
</evidence>
<feature type="region of interest" description="Disordered" evidence="8">
    <location>
        <begin position="276"/>
        <end position="297"/>
    </location>
</feature>
<protein>
    <recommendedName>
        <fullName evidence="11">Nucleoporin p58/p45</fullName>
    </recommendedName>
</protein>
<organism evidence="9 10">
    <name type="scientific">Acanthoscelides obtectus</name>
    <name type="common">Bean weevil</name>
    <name type="synonym">Bruchus obtectus</name>
    <dbReference type="NCBI Taxonomy" id="200917"/>
    <lineage>
        <taxon>Eukaryota</taxon>
        <taxon>Metazoa</taxon>
        <taxon>Ecdysozoa</taxon>
        <taxon>Arthropoda</taxon>
        <taxon>Hexapoda</taxon>
        <taxon>Insecta</taxon>
        <taxon>Pterygota</taxon>
        <taxon>Neoptera</taxon>
        <taxon>Endopterygota</taxon>
        <taxon>Coleoptera</taxon>
        <taxon>Polyphaga</taxon>
        <taxon>Cucujiformia</taxon>
        <taxon>Chrysomeloidea</taxon>
        <taxon>Chrysomelidae</taxon>
        <taxon>Bruchinae</taxon>
        <taxon>Bruchini</taxon>
        <taxon>Acanthoscelides</taxon>
    </lineage>
</organism>
<evidence type="ECO:0000313" key="10">
    <source>
        <dbReference type="Proteomes" id="UP001152888"/>
    </source>
</evidence>
<keyword evidence="2" id="KW-0813">Transport</keyword>
<keyword evidence="10" id="KW-1185">Reference proteome</keyword>
<evidence type="ECO:0000256" key="8">
    <source>
        <dbReference type="SAM" id="MobiDB-lite"/>
    </source>
</evidence>
<dbReference type="PANTHER" id="PTHR13437:SF2">
    <property type="entry name" value="NUCLEOPORIN P58_P45"/>
    <property type="match status" value="1"/>
</dbReference>
<gene>
    <name evidence="9" type="ORF">ACAOBT_LOCUS10885</name>
</gene>
<proteinExistence type="predicted"/>
<dbReference type="Proteomes" id="UP001152888">
    <property type="component" value="Unassembled WGS sequence"/>
</dbReference>
<dbReference type="InterPro" id="IPR024882">
    <property type="entry name" value="NUP58/p45/49"/>
</dbReference>
<dbReference type="OrthoDB" id="2538017at2759"/>
<accession>A0A9P0KNA0</accession>
<evidence type="ECO:0000256" key="7">
    <source>
        <dbReference type="ARBA" id="ARBA00023242"/>
    </source>
</evidence>
<dbReference type="GO" id="GO:0008139">
    <property type="term" value="F:nuclear localization sequence binding"/>
    <property type="evidence" value="ECO:0007669"/>
    <property type="project" value="InterPro"/>
</dbReference>
<evidence type="ECO:0008006" key="11">
    <source>
        <dbReference type="Google" id="ProtNLM"/>
    </source>
</evidence>
<dbReference type="Gene3D" id="6.10.140.1350">
    <property type="match status" value="1"/>
</dbReference>
<evidence type="ECO:0000256" key="2">
    <source>
        <dbReference type="ARBA" id="ARBA00022448"/>
    </source>
</evidence>
<name>A0A9P0KNA0_ACAOB</name>
<evidence type="ECO:0000256" key="6">
    <source>
        <dbReference type="ARBA" id="ARBA00023132"/>
    </source>
</evidence>
<dbReference type="Pfam" id="PF13634">
    <property type="entry name" value="Nucleoporin_FG"/>
    <property type="match status" value="1"/>
</dbReference>
<sequence length="672" mass="67904">MSGGFNFGAKSTNTPTFGSSTLSFGTATTQNLPGFGIPAVQPQPSFGAVAPQPQAAFGAGLGQMSASQPSTGSFQFGGAAAAPTTAASGLFPAQSGGLNFKPTGFGAATSQPTGLFGSTAPSGTTSTGFGLVAPAASTTSTGLSFGAPASSAPSIGLSFGAPAASTTSTGLSFGAPAASAPSTGLSFGAPGATTTATGLAFGAPAASTAPTGISFGAPASSATSTGLSFGAPAASTTATGLSFGAPASTSVGLTLGTPASTASTGTGLSFSTPASTGSTGLSFGTTPQSSGLFGSTAPTTSAPSLGLSFGSRTSSALPTLGLGAATTTAAASGSLTLGLGGTPTSTSAGSTGLFGLGGTTTAAPSATTTPSVGLGGVASAQTKIVTTQKEVPPKEQPLPNEILQIVEEFKDMVKHQKAYSSDIARCSVREFRKVEQEIDHLMTLLGDVESQLTKNRHLAEKLKYDTAKCLKNVEMAQRTQDTPPGLQYENTAPLKFFMELADQFEREMQVLKYQIESADNYVKNHRSPDALTPQDLALGMRRLHETFVALAGRLQSVHGQVESQKEHYRTLRKQLLNDSSDPFEKIAQEANVVVKSPTYNIPKVATGPTPFSNMSLDTGRSIIAQQSQSAAGSSFGTSGQSAMCWCAARRYYSTRSRCVPPIFPPLEALMWH</sequence>
<evidence type="ECO:0000313" key="9">
    <source>
        <dbReference type="EMBL" id="CAH1974066.1"/>
    </source>
</evidence>
<comment type="caution">
    <text evidence="9">The sequence shown here is derived from an EMBL/GenBank/DDBJ whole genome shotgun (WGS) entry which is preliminary data.</text>
</comment>
<dbReference type="InterPro" id="IPR025574">
    <property type="entry name" value="Nucleoporin_FG_rpt"/>
</dbReference>
<keyword evidence="6" id="KW-0906">Nuclear pore complex</keyword>
<keyword evidence="4" id="KW-0653">Protein transport</keyword>
<dbReference type="AlphaFoldDB" id="A0A9P0KNA0"/>
<dbReference type="GO" id="GO:0017056">
    <property type="term" value="F:structural constituent of nuclear pore"/>
    <property type="evidence" value="ECO:0007669"/>
    <property type="project" value="InterPro"/>
</dbReference>
<feature type="compositionally biased region" description="Low complexity" evidence="8">
    <location>
        <begin position="276"/>
        <end position="286"/>
    </location>
</feature>
<dbReference type="EMBL" id="CAKOFQ010006817">
    <property type="protein sequence ID" value="CAH1974066.1"/>
    <property type="molecule type" value="Genomic_DNA"/>
</dbReference>
<keyword evidence="3" id="KW-0509">mRNA transport</keyword>
<feature type="compositionally biased region" description="Polar residues" evidence="8">
    <location>
        <begin position="287"/>
        <end position="297"/>
    </location>
</feature>
<evidence type="ECO:0000256" key="3">
    <source>
        <dbReference type="ARBA" id="ARBA00022816"/>
    </source>
</evidence>
<comment type="subcellular location">
    <subcellularLocation>
        <location evidence="1">Nucleus</location>
        <location evidence="1">Nuclear pore complex</location>
    </subcellularLocation>
</comment>
<evidence type="ECO:0000256" key="4">
    <source>
        <dbReference type="ARBA" id="ARBA00022927"/>
    </source>
</evidence>
<reference evidence="9" key="1">
    <citation type="submission" date="2022-03" db="EMBL/GenBank/DDBJ databases">
        <authorList>
            <person name="Sayadi A."/>
        </authorList>
    </citation>
    <scope>NUCLEOTIDE SEQUENCE</scope>
</reference>